<evidence type="ECO:0000313" key="4">
    <source>
        <dbReference type="Proteomes" id="UP000676336"/>
    </source>
</evidence>
<feature type="domain" description="C4-type zinc-finger of DNA polymerase delta" evidence="2">
    <location>
        <begin position="23"/>
        <end position="75"/>
    </location>
</feature>
<dbReference type="Proteomes" id="UP000676336">
    <property type="component" value="Unassembled WGS sequence"/>
</dbReference>
<name>A0A8S2TXJ8_9BILA</name>
<sequence length="78" mass="8858">TVKTVVTSKVGGLASFITKKDKCIGCKTVLQEQGTALCSYCKEKEGDYYQKEIESLQELEEKFTRLWTECQRCQGARL</sequence>
<organism evidence="3 4">
    <name type="scientific">Rotaria magnacalcarata</name>
    <dbReference type="NCBI Taxonomy" id="392030"/>
    <lineage>
        <taxon>Eukaryota</taxon>
        <taxon>Metazoa</taxon>
        <taxon>Spiralia</taxon>
        <taxon>Gnathifera</taxon>
        <taxon>Rotifera</taxon>
        <taxon>Eurotatoria</taxon>
        <taxon>Bdelloidea</taxon>
        <taxon>Philodinida</taxon>
        <taxon>Philodinidae</taxon>
        <taxon>Rotaria</taxon>
    </lineage>
</organism>
<dbReference type="GO" id="GO:0003887">
    <property type="term" value="F:DNA-directed DNA polymerase activity"/>
    <property type="evidence" value="ECO:0007669"/>
    <property type="project" value="UniProtKB-EC"/>
</dbReference>
<reference evidence="3" key="1">
    <citation type="submission" date="2021-02" db="EMBL/GenBank/DDBJ databases">
        <authorList>
            <person name="Nowell W R."/>
        </authorList>
    </citation>
    <scope>NUCLEOTIDE SEQUENCE</scope>
</reference>
<dbReference type="Pfam" id="PF14260">
    <property type="entry name" value="zf-C4pol"/>
    <property type="match status" value="1"/>
</dbReference>
<evidence type="ECO:0000313" key="3">
    <source>
        <dbReference type="EMBL" id="CAF4313141.1"/>
    </source>
</evidence>
<evidence type="ECO:0000256" key="1">
    <source>
        <dbReference type="ARBA" id="ARBA00049244"/>
    </source>
</evidence>
<proteinExistence type="predicted"/>
<comment type="catalytic activity">
    <reaction evidence="1">
        <text>DNA(n) + a 2'-deoxyribonucleoside 5'-triphosphate = DNA(n+1) + diphosphate</text>
        <dbReference type="Rhea" id="RHEA:22508"/>
        <dbReference type="Rhea" id="RHEA-COMP:17339"/>
        <dbReference type="Rhea" id="RHEA-COMP:17340"/>
        <dbReference type="ChEBI" id="CHEBI:33019"/>
        <dbReference type="ChEBI" id="CHEBI:61560"/>
        <dbReference type="ChEBI" id="CHEBI:173112"/>
        <dbReference type="EC" id="2.7.7.7"/>
    </reaction>
</comment>
<dbReference type="AlphaFoldDB" id="A0A8S2TXJ8"/>
<feature type="non-terminal residue" evidence="3">
    <location>
        <position position="78"/>
    </location>
</feature>
<accession>A0A8S2TXJ8</accession>
<gene>
    <name evidence="3" type="ORF">SMN809_LOCUS26627</name>
</gene>
<protein>
    <recommendedName>
        <fullName evidence="2">C4-type zinc-finger of DNA polymerase delta domain-containing protein</fullName>
    </recommendedName>
</protein>
<dbReference type="InterPro" id="IPR025687">
    <property type="entry name" value="Znf-C4pol"/>
</dbReference>
<feature type="non-terminal residue" evidence="3">
    <location>
        <position position="1"/>
    </location>
</feature>
<dbReference type="EMBL" id="CAJOBI010038613">
    <property type="protein sequence ID" value="CAF4313141.1"/>
    <property type="molecule type" value="Genomic_DNA"/>
</dbReference>
<evidence type="ECO:0000259" key="2">
    <source>
        <dbReference type="Pfam" id="PF14260"/>
    </source>
</evidence>
<comment type="caution">
    <text evidence="3">The sequence shown here is derived from an EMBL/GenBank/DDBJ whole genome shotgun (WGS) entry which is preliminary data.</text>
</comment>